<dbReference type="InterPro" id="IPR002104">
    <property type="entry name" value="Integrase_catalytic"/>
</dbReference>
<dbReference type="InterPro" id="IPR053876">
    <property type="entry name" value="Phage_int_M"/>
</dbReference>
<dbReference type="CDD" id="cd01189">
    <property type="entry name" value="INT_ICEBs1_C_like"/>
    <property type="match status" value="1"/>
</dbReference>
<evidence type="ECO:0000259" key="5">
    <source>
        <dbReference type="PROSITE" id="PS51898"/>
    </source>
</evidence>
<evidence type="ECO:0000256" key="3">
    <source>
        <dbReference type="ARBA" id="ARBA00023172"/>
    </source>
</evidence>
<dbReference type="Pfam" id="PF22022">
    <property type="entry name" value="Phage_int_M"/>
    <property type="match status" value="1"/>
</dbReference>
<dbReference type="InterPro" id="IPR044068">
    <property type="entry name" value="CB"/>
</dbReference>
<proteinExistence type="inferred from homology"/>
<evidence type="ECO:0000313" key="7">
    <source>
        <dbReference type="EMBL" id="MBE1874829.1"/>
    </source>
</evidence>
<organism evidence="7 8">
    <name type="scientific">Myceligenerans pegani</name>
    <dbReference type="NCBI Taxonomy" id="2776917"/>
    <lineage>
        <taxon>Bacteria</taxon>
        <taxon>Bacillati</taxon>
        <taxon>Actinomycetota</taxon>
        <taxon>Actinomycetes</taxon>
        <taxon>Micrococcales</taxon>
        <taxon>Promicromonosporaceae</taxon>
        <taxon>Myceligenerans</taxon>
    </lineage>
</organism>
<feature type="domain" description="Core-binding (CB)" evidence="6">
    <location>
        <begin position="67"/>
        <end position="144"/>
    </location>
</feature>
<protein>
    <submittedName>
        <fullName evidence="7">Site-specific integrase</fullName>
    </submittedName>
</protein>
<dbReference type="SUPFAM" id="SSF56349">
    <property type="entry name" value="DNA breaking-rejoining enzymes"/>
    <property type="match status" value="1"/>
</dbReference>
<accession>A0ABR9MTY2</accession>
<gene>
    <name evidence="7" type="ORF">IHE71_03785</name>
</gene>
<evidence type="ECO:0000259" key="6">
    <source>
        <dbReference type="PROSITE" id="PS51900"/>
    </source>
</evidence>
<reference evidence="7 8" key="1">
    <citation type="submission" date="2020-10" db="EMBL/GenBank/DDBJ databases">
        <title>Myceligenerans pegani sp. nov., an endophytic actinomycete isolated from Peganum harmala L. in Xinjiang, China.</title>
        <authorList>
            <person name="Xin L."/>
        </authorList>
    </citation>
    <scope>NUCLEOTIDE SEQUENCE [LARGE SCALE GENOMIC DNA]</scope>
    <source>
        <strain evidence="7 8">TRM65318</strain>
    </source>
</reference>
<dbReference type="PROSITE" id="PS51898">
    <property type="entry name" value="TYR_RECOMBINASE"/>
    <property type="match status" value="1"/>
</dbReference>
<dbReference type="Pfam" id="PF00589">
    <property type="entry name" value="Phage_integrase"/>
    <property type="match status" value="1"/>
</dbReference>
<name>A0ABR9MTY2_9MICO</name>
<keyword evidence="8" id="KW-1185">Reference proteome</keyword>
<evidence type="ECO:0000256" key="4">
    <source>
        <dbReference type="PROSITE-ProRule" id="PRU01248"/>
    </source>
</evidence>
<dbReference type="InterPro" id="IPR010998">
    <property type="entry name" value="Integrase_recombinase_N"/>
</dbReference>
<dbReference type="PANTHER" id="PTHR30349">
    <property type="entry name" value="PHAGE INTEGRASE-RELATED"/>
    <property type="match status" value="1"/>
</dbReference>
<feature type="domain" description="Tyr recombinase" evidence="5">
    <location>
        <begin position="167"/>
        <end position="375"/>
    </location>
</feature>
<evidence type="ECO:0000256" key="2">
    <source>
        <dbReference type="ARBA" id="ARBA00023125"/>
    </source>
</evidence>
<comment type="caution">
    <text evidence="7">The sequence shown here is derived from an EMBL/GenBank/DDBJ whole genome shotgun (WGS) entry which is preliminary data.</text>
</comment>
<dbReference type="Gene3D" id="1.10.150.130">
    <property type="match status" value="1"/>
</dbReference>
<comment type="similarity">
    <text evidence="1">Belongs to the 'phage' integrase family.</text>
</comment>
<evidence type="ECO:0000313" key="8">
    <source>
        <dbReference type="Proteomes" id="UP000625527"/>
    </source>
</evidence>
<dbReference type="PANTHER" id="PTHR30349:SF64">
    <property type="entry name" value="PROPHAGE INTEGRASE INTD-RELATED"/>
    <property type="match status" value="1"/>
</dbReference>
<dbReference type="RefSeq" id="WP_192861413.1">
    <property type="nucleotide sequence ID" value="NZ_JADAQT010000051.1"/>
</dbReference>
<keyword evidence="3" id="KW-0233">DNA recombination</keyword>
<dbReference type="InterPro" id="IPR050090">
    <property type="entry name" value="Tyrosine_recombinase_XerCD"/>
</dbReference>
<keyword evidence="2 4" id="KW-0238">DNA-binding</keyword>
<dbReference type="InterPro" id="IPR013762">
    <property type="entry name" value="Integrase-like_cat_sf"/>
</dbReference>
<dbReference type="PROSITE" id="PS51900">
    <property type="entry name" value="CB"/>
    <property type="match status" value="1"/>
</dbReference>
<dbReference type="Gene3D" id="1.10.443.10">
    <property type="entry name" value="Intergrase catalytic core"/>
    <property type="match status" value="1"/>
</dbReference>
<evidence type="ECO:0000256" key="1">
    <source>
        <dbReference type="ARBA" id="ARBA00008857"/>
    </source>
</evidence>
<sequence length="383" mass="42462">MASVEKRIRKNAKGKTTIRWVVRWREKGSGKEPSKSFTSKTLADEFKREIEADLQRGEYISVGAGKVTFKDYAEEWLAMQTFEESSREAIGGKLRNQAYPVLGGMPIGEIRPSTIQKWLKGLSGADATKKAAFAHVFTVLRAAVADELIRKNPCASDAVDAPSVAPKKIQPWSVEQVEMVREGLPERFRIFVVLGSRLGLRQGEIFGLAVEDIDFDSSTVAVRRQVIVNGAGKQYFGPPKRGRERDVPLPESVKRELKLHFEKFPPVEIALPWRKLDGPLVSANLVLTGARGAALSRQSFNRDQWVPAVAYARLARTRENGTHMLRHVYASMLLDAGESIKAVSTYLGHADPAFTLKTYTHLLPTSDQRARAAIDEAFGGTST</sequence>
<dbReference type="EMBL" id="JADAQT010000051">
    <property type="protein sequence ID" value="MBE1874829.1"/>
    <property type="molecule type" value="Genomic_DNA"/>
</dbReference>
<dbReference type="Proteomes" id="UP000625527">
    <property type="component" value="Unassembled WGS sequence"/>
</dbReference>
<dbReference type="InterPro" id="IPR011010">
    <property type="entry name" value="DNA_brk_join_enz"/>
</dbReference>